<feature type="region of interest" description="Disordered" evidence="1">
    <location>
        <begin position="91"/>
        <end position="110"/>
    </location>
</feature>
<evidence type="ECO:0000313" key="2">
    <source>
        <dbReference type="EMBL" id="KHJ32492.1"/>
    </source>
</evidence>
<accession>A0A0B1P1I4</accession>
<feature type="region of interest" description="Disordered" evidence="1">
    <location>
        <begin position="1"/>
        <end position="41"/>
    </location>
</feature>
<reference evidence="2 3" key="1">
    <citation type="journal article" date="2014" name="BMC Genomics">
        <title>Adaptive genomic structural variation in the grape powdery mildew pathogen, Erysiphe necator.</title>
        <authorList>
            <person name="Jones L."/>
            <person name="Riaz S."/>
            <person name="Morales-Cruz A."/>
            <person name="Amrine K.C."/>
            <person name="McGuire B."/>
            <person name="Gubler W.D."/>
            <person name="Walker M.A."/>
            <person name="Cantu D."/>
        </authorList>
    </citation>
    <scope>NUCLEOTIDE SEQUENCE [LARGE SCALE GENOMIC DNA]</scope>
    <source>
        <strain evidence="3">c</strain>
    </source>
</reference>
<gene>
    <name evidence="2" type="ORF">EV44_g4293</name>
</gene>
<evidence type="ECO:0000313" key="3">
    <source>
        <dbReference type="Proteomes" id="UP000030854"/>
    </source>
</evidence>
<keyword evidence="3" id="KW-1185">Reference proteome</keyword>
<proteinExistence type="predicted"/>
<dbReference type="AlphaFoldDB" id="A0A0B1P1I4"/>
<comment type="caution">
    <text evidence="2">The sequence shown here is derived from an EMBL/GenBank/DDBJ whole genome shotgun (WGS) entry which is preliminary data.</text>
</comment>
<evidence type="ECO:0000256" key="1">
    <source>
        <dbReference type="SAM" id="MobiDB-lite"/>
    </source>
</evidence>
<dbReference type="HOGENOM" id="CLU_018153_7_1_1"/>
<dbReference type="Proteomes" id="UP000030854">
    <property type="component" value="Unassembled WGS sequence"/>
</dbReference>
<sequence>MHSINECKAPNKCRNCGGPHRSDSRNCLARSSSSGPVSKDQLKTIRQMGQREYHAKARAEAAVIRAEVATTSVERLQSTDQNNLRAIIPTNEMAMSEAPTEGEIIPETQL</sequence>
<name>A0A0B1P1I4_UNCNE</name>
<dbReference type="EMBL" id="JNVN01002042">
    <property type="protein sequence ID" value="KHJ32492.1"/>
    <property type="molecule type" value="Genomic_DNA"/>
</dbReference>
<organism evidence="2 3">
    <name type="scientific">Uncinula necator</name>
    <name type="common">Grape powdery mildew</name>
    <dbReference type="NCBI Taxonomy" id="52586"/>
    <lineage>
        <taxon>Eukaryota</taxon>
        <taxon>Fungi</taxon>
        <taxon>Dikarya</taxon>
        <taxon>Ascomycota</taxon>
        <taxon>Pezizomycotina</taxon>
        <taxon>Leotiomycetes</taxon>
        <taxon>Erysiphales</taxon>
        <taxon>Erysiphaceae</taxon>
        <taxon>Erysiphe</taxon>
    </lineage>
</organism>
<protein>
    <submittedName>
        <fullName evidence="2">Putative eka-like protein</fullName>
    </submittedName>
</protein>